<keyword evidence="2" id="KW-0436">Ligase</keyword>
<dbReference type="GO" id="GO:0005524">
    <property type="term" value="F:ATP binding"/>
    <property type="evidence" value="ECO:0007669"/>
    <property type="project" value="UniProtKB-KW"/>
</dbReference>
<dbReference type="InParanoid" id="F6YLQ9"/>
<dbReference type="Ensembl" id="ENSCINT00000001815.3">
    <property type="protein sequence ID" value="ENSCINP00000001815.3"/>
    <property type="gene ID" value="ENSCING00000000992.3"/>
</dbReference>
<reference evidence="11" key="3">
    <citation type="submission" date="2025-09" db="UniProtKB">
        <authorList>
            <consortium name="Ensembl"/>
        </authorList>
    </citation>
    <scope>IDENTIFICATION</scope>
</reference>
<reference evidence="12" key="1">
    <citation type="journal article" date="2002" name="Science">
        <title>The draft genome of Ciona intestinalis: insights into chordate and vertebrate origins.</title>
        <authorList>
            <person name="Dehal P."/>
            <person name="Satou Y."/>
            <person name="Campbell R.K."/>
            <person name="Chapman J."/>
            <person name="Degnan B."/>
            <person name="De Tomaso A."/>
            <person name="Davidson B."/>
            <person name="Di Gregorio A."/>
            <person name="Gelpke M."/>
            <person name="Goodstein D.M."/>
            <person name="Harafuji N."/>
            <person name="Hastings K.E."/>
            <person name="Ho I."/>
            <person name="Hotta K."/>
            <person name="Huang W."/>
            <person name="Kawashima T."/>
            <person name="Lemaire P."/>
            <person name="Martinez D."/>
            <person name="Meinertzhagen I.A."/>
            <person name="Necula S."/>
            <person name="Nonaka M."/>
            <person name="Putnam N."/>
            <person name="Rash S."/>
            <person name="Saiga H."/>
            <person name="Satake M."/>
            <person name="Terry A."/>
            <person name="Yamada L."/>
            <person name="Wang H.G."/>
            <person name="Awazu S."/>
            <person name="Azumi K."/>
            <person name="Boore J."/>
            <person name="Branno M."/>
            <person name="Chin-Bow S."/>
            <person name="DeSantis R."/>
            <person name="Doyle S."/>
            <person name="Francino P."/>
            <person name="Keys D.N."/>
            <person name="Haga S."/>
            <person name="Hayashi H."/>
            <person name="Hino K."/>
            <person name="Imai K.S."/>
            <person name="Inaba K."/>
            <person name="Kano S."/>
            <person name="Kobayashi K."/>
            <person name="Kobayashi M."/>
            <person name="Lee B.I."/>
            <person name="Makabe K.W."/>
            <person name="Manohar C."/>
            <person name="Matassi G."/>
            <person name="Medina M."/>
            <person name="Mochizuki Y."/>
            <person name="Mount S."/>
            <person name="Morishita T."/>
            <person name="Miura S."/>
            <person name="Nakayama A."/>
            <person name="Nishizaka S."/>
            <person name="Nomoto H."/>
            <person name="Ohta F."/>
            <person name="Oishi K."/>
            <person name="Rigoutsos I."/>
            <person name="Sano M."/>
            <person name="Sasaki A."/>
            <person name="Sasakura Y."/>
            <person name="Shoguchi E."/>
            <person name="Shin-i T."/>
            <person name="Spagnuolo A."/>
            <person name="Stainier D."/>
            <person name="Suzuki M.M."/>
            <person name="Tassy O."/>
            <person name="Takatori N."/>
            <person name="Tokuoka M."/>
            <person name="Yagi K."/>
            <person name="Yoshizaki F."/>
            <person name="Wada S."/>
            <person name="Zhang C."/>
            <person name="Hyatt P.D."/>
            <person name="Larimer F."/>
            <person name="Detter C."/>
            <person name="Doggett N."/>
            <person name="Glavina T."/>
            <person name="Hawkins T."/>
            <person name="Richardson P."/>
            <person name="Lucas S."/>
            <person name="Kohara Y."/>
            <person name="Levine M."/>
            <person name="Satoh N."/>
            <person name="Rokhsar D.S."/>
        </authorList>
    </citation>
    <scope>NUCLEOTIDE SEQUENCE [LARGE SCALE GENOMIC DNA]</scope>
</reference>
<evidence type="ECO:0000256" key="8">
    <source>
        <dbReference type="ARBA" id="ARBA00047671"/>
    </source>
</evidence>
<reference evidence="11" key="2">
    <citation type="submission" date="2025-08" db="UniProtKB">
        <authorList>
            <consortium name="Ensembl"/>
        </authorList>
    </citation>
    <scope>IDENTIFICATION</scope>
</reference>
<dbReference type="InterPro" id="IPR002314">
    <property type="entry name" value="aa-tRNA-synt_IIb"/>
</dbReference>
<proteinExistence type="predicted"/>
<dbReference type="GO" id="GO:0004827">
    <property type="term" value="F:proline-tRNA ligase activity"/>
    <property type="evidence" value="ECO:0000318"/>
    <property type="project" value="GO_Central"/>
</dbReference>
<dbReference type="Gene3D" id="3.40.50.800">
    <property type="entry name" value="Anticodon-binding domain"/>
    <property type="match status" value="1"/>
</dbReference>
<dbReference type="PANTHER" id="PTHR42753">
    <property type="entry name" value="MITOCHONDRIAL RIBOSOME PROTEIN L39/PROLYL-TRNA LIGASE FAMILY MEMBER"/>
    <property type="match status" value="1"/>
</dbReference>
<dbReference type="Proteomes" id="UP000008144">
    <property type="component" value="Unassembled WGS sequence"/>
</dbReference>
<dbReference type="GO" id="GO:0005739">
    <property type="term" value="C:mitochondrion"/>
    <property type="evidence" value="ECO:0000318"/>
    <property type="project" value="GO_Central"/>
</dbReference>
<evidence type="ECO:0000256" key="3">
    <source>
        <dbReference type="ARBA" id="ARBA00022741"/>
    </source>
</evidence>
<keyword evidence="5" id="KW-0648">Protein biosynthesis</keyword>
<dbReference type="Pfam" id="PF00587">
    <property type="entry name" value="tRNA-synt_2b"/>
    <property type="match status" value="1"/>
</dbReference>
<dbReference type="OMA" id="EICGHQE"/>
<dbReference type="HOGENOM" id="CLU_016739_4_1_1"/>
<name>F6YLQ9_CIOIN</name>
<sequence>RASDSRSANLLLQSSFISPSSKGIYHFMPPLVKSLEKLTSLIDEKMKNICAQKVQMSMLSGKDIWSLSGRWDAFGKELITTNLGEAKHCLSPTHEEAVCKVLSQTFNKFLSYRHLPLRLYQTNTKFRNEPDPQRGLLRCREFLMNDLYTFDTTKKAAVETYNAVCNIYEEFFKELNIPVTKAQAGSGLIGGDFSHEYHILAGVGEDNIFICPDTGQAWNSECTNIEKKLDTLKQVDGIEVGHTFYLGKKYSKMFKTSFLTPDSKPVPCEMGCYGLGVTRILAACLEVLSTESGMRWPHKIAPYKVCLVLPKTGSKEFENGTAAVNNVFDKLQNYPLLKNDVIIDDTPKRSIGWKTKHANLIGYPLVIVFGKGLNSEEQYAEVIIQNPDQQLNFLLRSFIMQHFIFMYCA</sequence>
<keyword evidence="3" id="KW-0547">Nucleotide-binding</keyword>
<dbReference type="SUPFAM" id="SSF55681">
    <property type="entry name" value="Class II aaRS and biotin synthetases"/>
    <property type="match status" value="1"/>
</dbReference>
<dbReference type="FunFam" id="3.30.930.10:FF:000042">
    <property type="entry name" value="probable proline--tRNA ligase, mitochondrial"/>
    <property type="match status" value="1"/>
</dbReference>
<evidence type="ECO:0000256" key="7">
    <source>
        <dbReference type="ARBA" id="ARBA00029731"/>
    </source>
</evidence>
<dbReference type="FunCoup" id="F6YLQ9">
    <property type="interactions" value="175"/>
</dbReference>
<dbReference type="GeneTree" id="ENSGT00390000010922"/>
<evidence type="ECO:0000256" key="5">
    <source>
        <dbReference type="ARBA" id="ARBA00022917"/>
    </source>
</evidence>
<dbReference type="InterPro" id="IPR002316">
    <property type="entry name" value="Pro-tRNA-ligase_IIa"/>
</dbReference>
<dbReference type="InterPro" id="IPR050062">
    <property type="entry name" value="Pro-tRNA_synthetase"/>
</dbReference>
<keyword evidence="6" id="KW-0030">Aminoacyl-tRNA synthetase</keyword>
<evidence type="ECO:0000313" key="12">
    <source>
        <dbReference type="Proteomes" id="UP000008144"/>
    </source>
</evidence>
<evidence type="ECO:0000256" key="2">
    <source>
        <dbReference type="ARBA" id="ARBA00022598"/>
    </source>
</evidence>
<dbReference type="SUPFAM" id="SSF52954">
    <property type="entry name" value="Class II aaRS ABD-related"/>
    <property type="match status" value="1"/>
</dbReference>
<dbReference type="AlphaFoldDB" id="F6YLQ9"/>
<protein>
    <recommendedName>
        <fullName evidence="9">Probable proline--tRNA ligase, mitochondrial</fullName>
        <ecNumber evidence="1">6.1.1.15</ecNumber>
    </recommendedName>
    <alternativeName>
        <fullName evidence="7">Prolyl-tRNA synthetase</fullName>
    </alternativeName>
</protein>
<evidence type="ECO:0000256" key="4">
    <source>
        <dbReference type="ARBA" id="ARBA00022840"/>
    </source>
</evidence>
<dbReference type="GO" id="GO:0006433">
    <property type="term" value="P:prolyl-tRNA aminoacylation"/>
    <property type="evidence" value="ECO:0000318"/>
    <property type="project" value="GO_Central"/>
</dbReference>
<dbReference type="InterPro" id="IPR036621">
    <property type="entry name" value="Anticodon-bd_dom_sf"/>
</dbReference>
<keyword evidence="4" id="KW-0067">ATP-binding</keyword>
<dbReference type="EC" id="6.1.1.15" evidence="1"/>
<dbReference type="InterPro" id="IPR006195">
    <property type="entry name" value="aa-tRNA-synth_II"/>
</dbReference>
<accession>F6YLQ9</accession>
<evidence type="ECO:0000256" key="1">
    <source>
        <dbReference type="ARBA" id="ARBA00012831"/>
    </source>
</evidence>
<evidence type="ECO:0000259" key="10">
    <source>
        <dbReference type="PROSITE" id="PS50862"/>
    </source>
</evidence>
<dbReference type="PANTHER" id="PTHR42753:SF10">
    <property type="entry name" value="PROLINE--TRNA LIGASE, MITOCHONDRIAL-RELATED"/>
    <property type="match status" value="1"/>
</dbReference>
<evidence type="ECO:0000256" key="6">
    <source>
        <dbReference type="ARBA" id="ARBA00023146"/>
    </source>
</evidence>
<evidence type="ECO:0000313" key="11">
    <source>
        <dbReference type="Ensembl" id="ENSCINP00000001815.3"/>
    </source>
</evidence>
<dbReference type="FunFam" id="3.40.50.800:FF:000032">
    <property type="entry name" value="Proline--tRNA ligase"/>
    <property type="match status" value="1"/>
</dbReference>
<dbReference type="Gene3D" id="3.30.930.10">
    <property type="entry name" value="Bira Bifunctional Protein, Domain 2"/>
    <property type="match status" value="1"/>
</dbReference>
<dbReference type="InterPro" id="IPR045864">
    <property type="entry name" value="aa-tRNA-synth_II/BPL/LPL"/>
</dbReference>
<comment type="catalytic activity">
    <reaction evidence="8">
        <text>tRNA(Pro) + L-proline + ATP = L-prolyl-tRNA(Pro) + AMP + diphosphate</text>
        <dbReference type="Rhea" id="RHEA:14305"/>
        <dbReference type="Rhea" id="RHEA-COMP:9700"/>
        <dbReference type="Rhea" id="RHEA-COMP:9702"/>
        <dbReference type="ChEBI" id="CHEBI:30616"/>
        <dbReference type="ChEBI" id="CHEBI:33019"/>
        <dbReference type="ChEBI" id="CHEBI:60039"/>
        <dbReference type="ChEBI" id="CHEBI:78442"/>
        <dbReference type="ChEBI" id="CHEBI:78532"/>
        <dbReference type="ChEBI" id="CHEBI:456215"/>
        <dbReference type="EC" id="6.1.1.15"/>
    </reaction>
</comment>
<dbReference type="PRINTS" id="PR01046">
    <property type="entry name" value="TRNASYNTHPRO"/>
</dbReference>
<evidence type="ECO:0000256" key="9">
    <source>
        <dbReference type="ARBA" id="ARBA00071545"/>
    </source>
</evidence>
<feature type="domain" description="Aminoacyl-transfer RNA synthetases class-II family profile" evidence="10">
    <location>
        <begin position="36"/>
        <end position="297"/>
    </location>
</feature>
<dbReference type="STRING" id="7719.ENSCINP00000001815"/>
<dbReference type="PROSITE" id="PS50862">
    <property type="entry name" value="AA_TRNA_LIGASE_II"/>
    <property type="match status" value="1"/>
</dbReference>
<organism evidence="11 12">
    <name type="scientific">Ciona intestinalis</name>
    <name type="common">Transparent sea squirt</name>
    <name type="synonym">Ascidia intestinalis</name>
    <dbReference type="NCBI Taxonomy" id="7719"/>
    <lineage>
        <taxon>Eukaryota</taxon>
        <taxon>Metazoa</taxon>
        <taxon>Chordata</taxon>
        <taxon>Tunicata</taxon>
        <taxon>Ascidiacea</taxon>
        <taxon>Phlebobranchia</taxon>
        <taxon>Cionidae</taxon>
        <taxon>Ciona</taxon>
    </lineage>
</organism>
<keyword evidence="12" id="KW-1185">Reference proteome</keyword>